<dbReference type="SUPFAM" id="SSF53474">
    <property type="entry name" value="alpha/beta-Hydrolases"/>
    <property type="match status" value="1"/>
</dbReference>
<dbReference type="PRINTS" id="PR00412">
    <property type="entry name" value="EPOXHYDRLASE"/>
</dbReference>
<comment type="similarity">
    <text evidence="2">Belongs to the AB hydrolase superfamily. Epoxide hydrolase family.</text>
</comment>
<keyword evidence="5" id="KW-1185">Reference proteome</keyword>
<dbReference type="EMBL" id="AGUE01000089">
    <property type="protein sequence ID" value="EHL00331.1"/>
    <property type="molecule type" value="Genomic_DNA"/>
</dbReference>
<evidence type="ECO:0000256" key="1">
    <source>
        <dbReference type="ARBA" id="ARBA00022801"/>
    </source>
</evidence>
<name>H0EMJ1_GLAL7</name>
<accession>H0EMJ1</accession>
<dbReference type="AlphaFoldDB" id="H0EMJ1"/>
<feature type="domain" description="AB hydrolase-1" evidence="3">
    <location>
        <begin position="55"/>
        <end position="316"/>
    </location>
</feature>
<dbReference type="HOGENOM" id="CLU_020336_7_1_1"/>
<sequence length="325" mass="35975">MVDIPWDKSCITASTDDVDYMTSLGLKSNLKTTAEEKLFYYSRGLEDVKPDTPVLVLLHGYPQTWRHIIPLLPKSIPLFIPDLCGYGRSSPLTTAHNKLAVGRTLLSTLHSILPSGSTPQSLILCGHDRGARIAHRLTVSARSLPNFTITGTILLDIMPTLSQWASGSTPSKSVGFYHWSFLPNVSLATEMILALGGPRYVESCIQRWAGSGIQTLEQHNAMSVYGRAFSYEHVIRASCEDYRASAFEEVEEHEGDQRDGRKMEGRVVVGYSKGFLGQRGRVEEWGQWVGEGGRLDFRGFEGGHFVAEECPEEVAEMIGEFYGGV</sequence>
<evidence type="ECO:0000313" key="4">
    <source>
        <dbReference type="EMBL" id="EHL00331.1"/>
    </source>
</evidence>
<evidence type="ECO:0000313" key="5">
    <source>
        <dbReference type="Proteomes" id="UP000005446"/>
    </source>
</evidence>
<dbReference type="InParanoid" id="H0EMJ1"/>
<dbReference type="Gene3D" id="3.40.50.1820">
    <property type="entry name" value="alpha/beta hydrolase"/>
    <property type="match status" value="1"/>
</dbReference>
<gene>
    <name evidence="4" type="ORF">M7I_3828</name>
</gene>
<dbReference type="OrthoDB" id="284184at2759"/>
<dbReference type="InterPro" id="IPR029058">
    <property type="entry name" value="AB_hydrolase_fold"/>
</dbReference>
<dbReference type="InterPro" id="IPR000639">
    <property type="entry name" value="Epox_hydrolase-like"/>
</dbReference>
<evidence type="ECO:0000256" key="2">
    <source>
        <dbReference type="ARBA" id="ARBA00038334"/>
    </source>
</evidence>
<dbReference type="InterPro" id="IPR000073">
    <property type="entry name" value="AB_hydrolase_1"/>
</dbReference>
<dbReference type="Proteomes" id="UP000005446">
    <property type="component" value="Unassembled WGS sequence"/>
</dbReference>
<reference evidence="4 5" key="1">
    <citation type="journal article" date="2012" name="Eukaryot. Cell">
        <title>Genome sequence of the fungus Glarea lozoyensis: the first genome sequence of a species from the Helotiaceae family.</title>
        <authorList>
            <person name="Youssar L."/>
            <person name="Gruening B.A."/>
            <person name="Erxleben A."/>
            <person name="Guenther S."/>
            <person name="Huettel W."/>
        </authorList>
    </citation>
    <scope>NUCLEOTIDE SEQUENCE [LARGE SCALE GENOMIC DNA]</scope>
    <source>
        <strain evidence="5">ATCC 74030 / MF5533</strain>
    </source>
</reference>
<dbReference type="Pfam" id="PF12697">
    <property type="entry name" value="Abhydrolase_6"/>
    <property type="match status" value="1"/>
</dbReference>
<evidence type="ECO:0000259" key="3">
    <source>
        <dbReference type="Pfam" id="PF12697"/>
    </source>
</evidence>
<keyword evidence="1" id="KW-0378">Hydrolase</keyword>
<protein>
    <submittedName>
        <fullName evidence="4">Putative Fluoroacetate dehalogenase</fullName>
    </submittedName>
</protein>
<comment type="caution">
    <text evidence="4">The sequence shown here is derived from an EMBL/GenBank/DDBJ whole genome shotgun (WGS) entry which is preliminary data.</text>
</comment>
<dbReference type="PANTHER" id="PTHR43329">
    <property type="entry name" value="EPOXIDE HYDROLASE"/>
    <property type="match status" value="1"/>
</dbReference>
<organism evidence="4 5">
    <name type="scientific">Glarea lozoyensis (strain ATCC 74030 / MF5533)</name>
    <dbReference type="NCBI Taxonomy" id="1104152"/>
    <lineage>
        <taxon>Eukaryota</taxon>
        <taxon>Fungi</taxon>
        <taxon>Dikarya</taxon>
        <taxon>Ascomycota</taxon>
        <taxon>Pezizomycotina</taxon>
        <taxon>Leotiomycetes</taxon>
        <taxon>Helotiales</taxon>
        <taxon>Helotiaceae</taxon>
        <taxon>Glarea</taxon>
    </lineage>
</organism>
<dbReference type="GO" id="GO:0016787">
    <property type="term" value="F:hydrolase activity"/>
    <property type="evidence" value="ECO:0007669"/>
    <property type="project" value="UniProtKB-KW"/>
</dbReference>
<proteinExistence type="inferred from homology"/>